<name>A0A8H5HVV9_9AGAR</name>
<dbReference type="Proteomes" id="UP000518752">
    <property type="component" value="Unassembled WGS sequence"/>
</dbReference>
<gene>
    <name evidence="1" type="ORF">D9757_005169</name>
</gene>
<organism evidence="1 2">
    <name type="scientific">Collybiopsis confluens</name>
    <dbReference type="NCBI Taxonomy" id="2823264"/>
    <lineage>
        <taxon>Eukaryota</taxon>
        <taxon>Fungi</taxon>
        <taxon>Dikarya</taxon>
        <taxon>Basidiomycota</taxon>
        <taxon>Agaricomycotina</taxon>
        <taxon>Agaricomycetes</taxon>
        <taxon>Agaricomycetidae</taxon>
        <taxon>Agaricales</taxon>
        <taxon>Marasmiineae</taxon>
        <taxon>Omphalotaceae</taxon>
        <taxon>Collybiopsis</taxon>
    </lineage>
</organism>
<reference evidence="1 2" key="1">
    <citation type="journal article" date="2020" name="ISME J.">
        <title>Uncovering the hidden diversity of litter-decomposition mechanisms in mushroom-forming fungi.</title>
        <authorList>
            <person name="Floudas D."/>
            <person name="Bentzer J."/>
            <person name="Ahren D."/>
            <person name="Johansson T."/>
            <person name="Persson P."/>
            <person name="Tunlid A."/>
        </authorList>
    </citation>
    <scope>NUCLEOTIDE SEQUENCE [LARGE SCALE GENOMIC DNA]</scope>
    <source>
        <strain evidence="1 2">CBS 406.79</strain>
    </source>
</reference>
<keyword evidence="2" id="KW-1185">Reference proteome</keyword>
<sequence length="400" mass="45242">MSRTAGQGQSKKPLVQIFVESPKNQRVIASLAKPDCFDFDIALGFLDTICKEIYGIQLWQDFYRRLSALNCPHLSEVTSNKRKLIAECGIRQKKYSVADILSDNVPDTIPPIAIMWRERSDTNRKICRNTYLSEYDRVGPEQATDFEIELIALRHVATNDGPYSNGLMNFLSQAVDAARDMRRNVRMIHHDDDIIGAVWVFWAICQAILPEEVTSAVNQYIDEEQLPALQTRNVEPGDNLLQVLAEICINTICRSWFYISHQGKAFLFPLRSTCSPEAYINKGYSAPTHTDPTYCRFALAFIVRRDIDRDHQARQGAKALHDHIGGNYVDVRLGVIVASATGTVIAFKPGEMHATTLSYGACNYGYATTFSRRLADGYRELSEEEKADYFIKLEEIVTHA</sequence>
<dbReference type="AlphaFoldDB" id="A0A8H5HVV9"/>
<protein>
    <submittedName>
        <fullName evidence="1">Uncharacterized protein</fullName>
    </submittedName>
</protein>
<accession>A0A8H5HVV9</accession>
<comment type="caution">
    <text evidence="1">The sequence shown here is derived from an EMBL/GenBank/DDBJ whole genome shotgun (WGS) entry which is preliminary data.</text>
</comment>
<dbReference type="OrthoDB" id="3049154at2759"/>
<proteinExistence type="predicted"/>
<evidence type="ECO:0000313" key="1">
    <source>
        <dbReference type="EMBL" id="KAF5390385.1"/>
    </source>
</evidence>
<dbReference type="EMBL" id="JAACJN010000015">
    <property type="protein sequence ID" value="KAF5390385.1"/>
    <property type="molecule type" value="Genomic_DNA"/>
</dbReference>
<evidence type="ECO:0000313" key="2">
    <source>
        <dbReference type="Proteomes" id="UP000518752"/>
    </source>
</evidence>